<evidence type="ECO:0000259" key="2">
    <source>
        <dbReference type="Pfam" id="PF14378"/>
    </source>
</evidence>
<dbReference type="InterPro" id="IPR026841">
    <property type="entry name" value="Aur1/Ipt1"/>
</dbReference>
<dbReference type="InterPro" id="IPR029021">
    <property type="entry name" value="Prot-tyrosine_phosphatase-like"/>
</dbReference>
<evidence type="ECO:0000256" key="1">
    <source>
        <dbReference type="SAM" id="Phobius"/>
    </source>
</evidence>
<evidence type="ECO:0000313" key="3">
    <source>
        <dbReference type="EMBL" id="MDP9898300.1"/>
    </source>
</evidence>
<dbReference type="Gene3D" id="3.90.190.10">
    <property type="entry name" value="Protein tyrosine phosphatase superfamily"/>
    <property type="match status" value="1"/>
</dbReference>
<gene>
    <name evidence="3" type="ORF">J2W36_000535</name>
</gene>
<keyword evidence="1" id="KW-1133">Transmembrane helix</keyword>
<dbReference type="Pfam" id="PF14378">
    <property type="entry name" value="PAP2_3"/>
    <property type="match status" value="1"/>
</dbReference>
<feature type="transmembrane region" description="Helical" evidence="1">
    <location>
        <begin position="246"/>
        <end position="269"/>
    </location>
</feature>
<dbReference type="PANTHER" id="PTHR47216:SF4">
    <property type="entry name" value="OS01G0859400 PROTEIN"/>
    <property type="match status" value="1"/>
</dbReference>
<dbReference type="EMBL" id="JAUSRO010000002">
    <property type="protein sequence ID" value="MDP9898300.1"/>
    <property type="molecule type" value="Genomic_DNA"/>
</dbReference>
<dbReference type="SUPFAM" id="SSF52799">
    <property type="entry name" value="(Phosphotyrosine protein) phosphatases II"/>
    <property type="match status" value="1"/>
</dbReference>
<keyword evidence="4" id="KW-1185">Reference proteome</keyword>
<evidence type="ECO:0000313" key="4">
    <source>
        <dbReference type="Proteomes" id="UP001226867"/>
    </source>
</evidence>
<proteinExistence type="predicted"/>
<feature type="transmembrane region" description="Helical" evidence="1">
    <location>
        <begin position="222"/>
        <end position="240"/>
    </location>
</feature>
<accession>A0ABT9S1S9</accession>
<sequence>MQAPARHRPWQRAAAWLLLLGPLFYATYGFATWWAASRPQVPTLAFGWERQIPFWPWTIFPYWTINAFYALSLFLARDRHTLDRHAWRLLTATVIAVTCFLIWPLRFSFGQPVVEGAPAFLFDALRGFDKPFNQAPSLHIALAVILWDFYRRLLAARWARAVLHVWAFAICASVLTTWQHHFIDIPTGALLGLLCVWLWPLERVVSLPRGWRFTAEPSRWKLALAYASGAALCLAVALRWGGLALWLGWPAASLGLVALNYLGFGARGFQMDVHGRMRWAARWLYAPYRAAATLNAWAWTRRLPASVSVAPGLRLGRLPTQAEWLAAGQPRLVSLCAELQPPRAADARCVPMLDLVVPSRARLQRAIELVDGQRRAHPAREVWVCCALGFSRSAAVTVGWLHLHGGPASLAAAEAQVRSARPQIVLRPAWRNLLTRIARPHSA</sequence>
<organism evidence="3 4">
    <name type="scientific">Variovorax ginsengisoli</name>
    <dbReference type="NCBI Taxonomy" id="363844"/>
    <lineage>
        <taxon>Bacteria</taxon>
        <taxon>Pseudomonadati</taxon>
        <taxon>Pseudomonadota</taxon>
        <taxon>Betaproteobacteria</taxon>
        <taxon>Burkholderiales</taxon>
        <taxon>Comamonadaceae</taxon>
        <taxon>Variovorax</taxon>
    </lineage>
</organism>
<feature type="transmembrane region" description="Helical" evidence="1">
    <location>
        <begin position="132"/>
        <end position="150"/>
    </location>
</feature>
<name>A0ABT9S1S9_9BURK</name>
<reference evidence="3 4" key="1">
    <citation type="submission" date="2023-07" db="EMBL/GenBank/DDBJ databases">
        <title>Sorghum-associated microbial communities from plants grown in Nebraska, USA.</title>
        <authorList>
            <person name="Schachtman D."/>
        </authorList>
    </citation>
    <scope>NUCLEOTIDE SEQUENCE [LARGE SCALE GENOMIC DNA]</scope>
    <source>
        <strain evidence="3 4">DS1607</strain>
    </source>
</reference>
<comment type="caution">
    <text evidence="3">The sequence shown here is derived from an EMBL/GenBank/DDBJ whole genome shotgun (WGS) entry which is preliminary data.</text>
</comment>
<keyword evidence="1" id="KW-0812">Transmembrane</keyword>
<feature type="transmembrane region" description="Helical" evidence="1">
    <location>
        <begin position="162"/>
        <end position="179"/>
    </location>
</feature>
<keyword evidence="1" id="KW-0472">Membrane</keyword>
<feature type="transmembrane region" description="Helical" evidence="1">
    <location>
        <begin position="185"/>
        <end position="201"/>
    </location>
</feature>
<dbReference type="RefSeq" id="WP_307688125.1">
    <property type="nucleotide sequence ID" value="NZ_JAUSRO010000002.1"/>
</dbReference>
<feature type="domain" description="Inositolphosphotransferase Aur1/Ipt1" evidence="2">
    <location>
        <begin position="68"/>
        <end position="197"/>
    </location>
</feature>
<feature type="transmembrane region" description="Helical" evidence="1">
    <location>
        <begin position="87"/>
        <end position="105"/>
    </location>
</feature>
<dbReference type="PANTHER" id="PTHR47216">
    <property type="match status" value="1"/>
</dbReference>
<dbReference type="Proteomes" id="UP001226867">
    <property type="component" value="Unassembled WGS sequence"/>
</dbReference>
<dbReference type="CDD" id="cd03386">
    <property type="entry name" value="PAP2_Aur1_like"/>
    <property type="match status" value="1"/>
</dbReference>
<protein>
    <submittedName>
        <fullName evidence="3">Membrane-associated phospholipid phosphatase</fullName>
    </submittedName>
</protein>
<feature type="transmembrane region" description="Helical" evidence="1">
    <location>
        <begin position="12"/>
        <end position="34"/>
    </location>
</feature>
<feature type="transmembrane region" description="Helical" evidence="1">
    <location>
        <begin position="54"/>
        <end position="75"/>
    </location>
</feature>